<evidence type="ECO:0000259" key="11">
    <source>
        <dbReference type="PROSITE" id="PS50126"/>
    </source>
</evidence>
<evidence type="ECO:0000256" key="2">
    <source>
        <dbReference type="ARBA" id="ARBA00004496"/>
    </source>
</evidence>
<dbReference type="InterPro" id="IPR013223">
    <property type="entry name" value="RNase_B_OB_dom"/>
</dbReference>
<dbReference type="Pfam" id="PF17876">
    <property type="entry name" value="CSD2"/>
    <property type="match status" value="1"/>
</dbReference>
<reference evidence="12 13" key="1">
    <citation type="submission" date="2022-06" db="EMBL/GenBank/DDBJ databases">
        <title>Isolation of gut microbiota from human fecal samples.</title>
        <authorList>
            <person name="Pamer E.G."/>
            <person name="Barat B."/>
            <person name="Waligurski E."/>
            <person name="Medina S."/>
            <person name="Paddock L."/>
            <person name="Mostad J."/>
        </authorList>
    </citation>
    <scope>NUCLEOTIDE SEQUENCE [LARGE SCALE GENOMIC DNA]</scope>
    <source>
        <strain evidence="12 13">DFI.6.1</strain>
    </source>
</reference>
<keyword evidence="13" id="KW-1185">Reference proteome</keyword>
<dbReference type="PROSITE" id="PS01175">
    <property type="entry name" value="RIBONUCLEASE_II"/>
    <property type="match status" value="1"/>
</dbReference>
<dbReference type="Pfam" id="PF00773">
    <property type="entry name" value="RNB"/>
    <property type="match status" value="1"/>
</dbReference>
<evidence type="ECO:0000256" key="3">
    <source>
        <dbReference type="ARBA" id="ARBA00022490"/>
    </source>
</evidence>
<dbReference type="InterPro" id="IPR022966">
    <property type="entry name" value="RNase_II/R_CS"/>
</dbReference>
<dbReference type="InterPro" id="IPR050180">
    <property type="entry name" value="RNR_Ribonuclease"/>
</dbReference>
<accession>A0ABT1SL64</accession>
<organism evidence="12 13">
    <name type="scientific">Massilicoli timonensis</name>
    <dbReference type="NCBI Taxonomy" id="2015901"/>
    <lineage>
        <taxon>Bacteria</taxon>
        <taxon>Bacillati</taxon>
        <taxon>Bacillota</taxon>
        <taxon>Erysipelotrichia</taxon>
        <taxon>Erysipelotrichales</taxon>
        <taxon>Erysipelotrichaceae</taxon>
        <taxon>Massilicoli</taxon>
    </lineage>
</organism>
<evidence type="ECO:0000256" key="4">
    <source>
        <dbReference type="ARBA" id="ARBA00022722"/>
    </source>
</evidence>
<dbReference type="Gene3D" id="2.40.50.140">
    <property type="entry name" value="Nucleic acid-binding proteins"/>
    <property type="match status" value="2"/>
</dbReference>
<dbReference type="HAMAP" id="MF_01895">
    <property type="entry name" value="RNase_R"/>
    <property type="match status" value="1"/>
</dbReference>
<comment type="caution">
    <text evidence="12">The sequence shown here is derived from an EMBL/GenBank/DDBJ whole genome shotgun (WGS) entry which is preliminary data.</text>
</comment>
<evidence type="ECO:0000256" key="7">
    <source>
        <dbReference type="ARBA" id="ARBA00022884"/>
    </source>
</evidence>
<dbReference type="CDD" id="cd04471">
    <property type="entry name" value="S1_RNase_R"/>
    <property type="match status" value="1"/>
</dbReference>
<dbReference type="SMART" id="SM00955">
    <property type="entry name" value="RNB"/>
    <property type="match status" value="1"/>
</dbReference>
<dbReference type="InterPro" id="IPR004476">
    <property type="entry name" value="RNase_II/RNase_R"/>
</dbReference>
<dbReference type="SUPFAM" id="SSF50249">
    <property type="entry name" value="Nucleic acid-binding proteins"/>
    <property type="match status" value="4"/>
</dbReference>
<evidence type="ECO:0000256" key="8">
    <source>
        <dbReference type="HAMAP-Rule" id="MF_01895"/>
    </source>
</evidence>
<dbReference type="RefSeq" id="WP_256197840.1">
    <property type="nucleotide sequence ID" value="NZ_JANGCH010000008.1"/>
</dbReference>
<comment type="catalytic activity">
    <reaction evidence="1 8">
        <text>Exonucleolytic cleavage in the 3'- to 5'-direction to yield nucleoside 5'-phosphates.</text>
        <dbReference type="EC" id="3.1.13.1"/>
    </reaction>
</comment>
<comment type="similarity">
    <text evidence="8">Belongs to the RNR ribonuclease family. RNase R subfamily.</text>
</comment>
<dbReference type="Pfam" id="PF08206">
    <property type="entry name" value="OB_RNB"/>
    <property type="match status" value="1"/>
</dbReference>
<keyword evidence="7 8" id="KW-0694">RNA-binding</keyword>
<dbReference type="InterPro" id="IPR003029">
    <property type="entry name" value="S1_domain"/>
</dbReference>
<feature type="region of interest" description="Disordered" evidence="10">
    <location>
        <begin position="700"/>
        <end position="750"/>
    </location>
</feature>
<protein>
    <recommendedName>
        <fullName evidence="8">Ribonuclease R</fullName>
        <shortName evidence="8">RNase R</shortName>
        <ecNumber evidence="8">3.1.13.1</ecNumber>
    </recommendedName>
</protein>
<evidence type="ECO:0000256" key="10">
    <source>
        <dbReference type="SAM" id="MobiDB-lite"/>
    </source>
</evidence>
<sequence>MKEKLIDLLAKGKGLEVHQITAAIPNASLTEIMKAIHALMEEGIIIEDEEHLYHLLENSPYRIGTLRLHERGFGFVDIDDGGESIYIHQNHLHQAMAKDEVLIRIWTYPDGSKEGEVIRIMKRAVQKLVGTYKKKKGAGYFLADTNLHGRKIRLLNEDAFHLVHDHKLLVEIVHFNEVLEANILQILGYKYDPGIDILSILLTHDIEPRFPDAVMKEVQQIPKQVEAQDLLGRRDLRNELIITIDGDDARDLDDAISVKKETGGYRLGVHIADVSHYVKAHSAIDEEAYQRGTSVYVTDRVVPMLPQALSNGICSLLPQSDRLTLTCEMLIDEEGTICEYQLYPSVIRSAAQMTYRKVNAILAGDRKMQKRYEWLLGMLKDMYRLAQIIRKARVKQGAIDFDVKEGKVLVDDQGDPYDVIVRERGEAERIIEDFMIQANSCVAAHNRWLDLPSMYRVHEPPELKKMRAFQQTATIMGHKLKGNLADLHPMRLQTYLDALKGKEDYDVIAALLLRSMQKARYDVECKGHFGLALTDYTHFTSPIRRYPDLIVHRNLRKYFFAENYQVQEMQNEEAWIEACALQCSKKERNAIEAEREVDDFKKAQYMESHIGAIYTGHIRSIMKFGMFVELDNTVEGLVHITSMNDDYYIFDEAGRSFYGTHTKKTYRMGQRVTIKVIDASRYKQQVDFILLEEEGNEKKNKGAVFNAHHGAVHERMRKRGTKRKRRRERTPEAKRNNRKRRYQDFAGGSR</sequence>
<comment type="function">
    <text evidence="8">3'-5' exoribonuclease that releases 5'-nucleoside monophosphates and is involved in maturation of structured RNAs.</text>
</comment>
<dbReference type="EMBL" id="JANGCH010000008">
    <property type="protein sequence ID" value="MCQ5121962.1"/>
    <property type="molecule type" value="Genomic_DNA"/>
</dbReference>
<proteinExistence type="inferred from homology"/>
<feature type="domain" description="S1 motif" evidence="11">
    <location>
        <begin position="611"/>
        <end position="691"/>
    </location>
</feature>
<dbReference type="InterPro" id="IPR040476">
    <property type="entry name" value="CSD2"/>
</dbReference>
<comment type="subcellular location">
    <subcellularLocation>
        <location evidence="2 8">Cytoplasm</location>
    </subcellularLocation>
</comment>
<keyword evidence="5 8" id="KW-0378">Hydrolase</keyword>
<keyword evidence="4 8" id="KW-0540">Nuclease</keyword>
<dbReference type="NCBIfam" id="TIGR00358">
    <property type="entry name" value="3_prime_RNase"/>
    <property type="match status" value="1"/>
</dbReference>
<dbReference type="Proteomes" id="UP001524435">
    <property type="component" value="Unassembled WGS sequence"/>
</dbReference>
<keyword evidence="9" id="KW-0175">Coiled coil</keyword>
<evidence type="ECO:0000256" key="5">
    <source>
        <dbReference type="ARBA" id="ARBA00022801"/>
    </source>
</evidence>
<evidence type="ECO:0000313" key="13">
    <source>
        <dbReference type="Proteomes" id="UP001524435"/>
    </source>
</evidence>
<feature type="compositionally biased region" description="Basic residues" evidence="10">
    <location>
        <begin position="715"/>
        <end position="728"/>
    </location>
</feature>
<gene>
    <name evidence="8 12" type="primary">rnr</name>
    <name evidence="12" type="ORF">NE663_06790</name>
</gene>
<evidence type="ECO:0000256" key="9">
    <source>
        <dbReference type="SAM" id="Coils"/>
    </source>
</evidence>
<evidence type="ECO:0000256" key="6">
    <source>
        <dbReference type="ARBA" id="ARBA00022839"/>
    </source>
</evidence>
<keyword evidence="3 8" id="KW-0963">Cytoplasm</keyword>
<keyword evidence="6 8" id="KW-0269">Exonuclease</keyword>
<name>A0ABT1SL64_9FIRM</name>
<dbReference type="InterPro" id="IPR001900">
    <property type="entry name" value="RNase_II/R"/>
</dbReference>
<dbReference type="PROSITE" id="PS50126">
    <property type="entry name" value="S1"/>
    <property type="match status" value="1"/>
</dbReference>
<dbReference type="InterPro" id="IPR011805">
    <property type="entry name" value="RNase_R"/>
</dbReference>
<dbReference type="SMART" id="SM00316">
    <property type="entry name" value="S1"/>
    <property type="match status" value="1"/>
</dbReference>
<dbReference type="EC" id="3.1.13.1" evidence="8"/>
<evidence type="ECO:0000313" key="12">
    <source>
        <dbReference type="EMBL" id="MCQ5121962.1"/>
    </source>
</evidence>
<feature type="coiled-coil region" evidence="9">
    <location>
        <begin position="576"/>
        <end position="603"/>
    </location>
</feature>
<dbReference type="Pfam" id="PF00575">
    <property type="entry name" value="S1"/>
    <property type="match status" value="1"/>
</dbReference>
<dbReference type="InterPro" id="IPR012340">
    <property type="entry name" value="NA-bd_OB-fold"/>
</dbReference>
<evidence type="ECO:0000256" key="1">
    <source>
        <dbReference type="ARBA" id="ARBA00001849"/>
    </source>
</evidence>
<dbReference type="PANTHER" id="PTHR23355">
    <property type="entry name" value="RIBONUCLEASE"/>
    <property type="match status" value="1"/>
</dbReference>
<dbReference type="NCBIfam" id="TIGR02063">
    <property type="entry name" value="RNase_R"/>
    <property type="match status" value="1"/>
</dbReference>
<dbReference type="PANTHER" id="PTHR23355:SF9">
    <property type="entry name" value="DIS3-LIKE EXONUCLEASE 2"/>
    <property type="match status" value="1"/>
</dbReference>